<reference evidence="1" key="1">
    <citation type="submission" date="2024-05" db="EMBL/GenBank/DDBJ databases">
        <title>30 novel species of actinomycetes from the DSMZ collection.</title>
        <authorList>
            <person name="Nouioui I."/>
        </authorList>
    </citation>
    <scope>NUCLEOTIDE SEQUENCE</scope>
    <source>
        <strain evidence="1">DSM 41014</strain>
    </source>
</reference>
<organism evidence="1 2">
    <name type="scientific">Streptomyces hintoniae</name>
    <dbReference type="NCBI Taxonomy" id="3075521"/>
    <lineage>
        <taxon>Bacteria</taxon>
        <taxon>Bacillati</taxon>
        <taxon>Actinomycetota</taxon>
        <taxon>Actinomycetes</taxon>
        <taxon>Kitasatosporales</taxon>
        <taxon>Streptomycetaceae</taxon>
        <taxon>Streptomyces</taxon>
    </lineage>
</organism>
<keyword evidence="2" id="KW-1185">Reference proteome</keyword>
<evidence type="ECO:0000313" key="1">
    <source>
        <dbReference type="EMBL" id="MDT0477197.1"/>
    </source>
</evidence>
<comment type="caution">
    <text evidence="1">The sequence shown here is derived from an EMBL/GenBank/DDBJ whole genome shotgun (WGS) entry which is preliminary data.</text>
</comment>
<gene>
    <name evidence="1" type="ORF">RM863_34260</name>
</gene>
<sequence length="300" mass="33873">MTTAPRKGPLARLRQWWRTRRDARRAITANALEPVEWESSALDSVEPVTQESFAELAPGKQPLLLVARGDVFEFQVLPHFRWQSHEMSVERLREKAGALAAEARDELLKRAWPLARTCDAVDAERAEKLINSELATGWCYEDQDGVVKCRPTVRLRVDAALRDRMRPVRLDEQAMKEHLRLGLLKADHARQLTEAWLTVIADLEQSGVLTPVQRQFLVPFAATLADGDLAAATEALRESRRTGALALANVLNQATRNHEQIGLFEFAKAYDKASSSFSQQMGLTPFSWILDRRHTEEGVE</sequence>
<dbReference type="RefSeq" id="WP_280904377.1">
    <property type="nucleotide sequence ID" value="NZ_JAVRFF010000056.1"/>
</dbReference>
<proteinExistence type="predicted"/>
<name>A0ABU2UV72_9ACTN</name>
<dbReference type="EMBL" id="JAVRFF010000056">
    <property type="protein sequence ID" value="MDT0477197.1"/>
    <property type="molecule type" value="Genomic_DNA"/>
</dbReference>
<dbReference type="Proteomes" id="UP001180489">
    <property type="component" value="Unassembled WGS sequence"/>
</dbReference>
<accession>A0ABU2UV72</accession>
<evidence type="ECO:0000313" key="2">
    <source>
        <dbReference type="Proteomes" id="UP001180489"/>
    </source>
</evidence>
<protein>
    <submittedName>
        <fullName evidence="1">Uncharacterized protein</fullName>
    </submittedName>
</protein>